<dbReference type="RefSeq" id="WP_146655068.1">
    <property type="nucleotide sequence ID" value="NZ_CP012333.1"/>
</dbReference>
<dbReference type="Pfam" id="PF01048">
    <property type="entry name" value="PNP_UDP_1"/>
    <property type="match status" value="1"/>
</dbReference>
<feature type="binding site" evidence="3">
    <location>
        <position position="184"/>
    </location>
    <ligand>
        <name>phosphate</name>
        <dbReference type="ChEBI" id="CHEBI:43474"/>
    </ligand>
</feature>
<dbReference type="SUPFAM" id="SSF53167">
    <property type="entry name" value="Purine and uridine phosphorylases"/>
    <property type="match status" value="1"/>
</dbReference>
<keyword evidence="2 3" id="KW-0808">Transferase</keyword>
<feature type="site" description="Important for substrate specificity" evidence="3">
    <location>
        <position position="165"/>
    </location>
</feature>
<keyword evidence="6" id="KW-1185">Reference proteome</keyword>
<feature type="binding site" evidence="3">
    <location>
        <position position="183"/>
    </location>
    <ligand>
        <name>substrate</name>
    </ligand>
</feature>
<dbReference type="UniPathway" id="UPA00606"/>
<evidence type="ECO:0000256" key="2">
    <source>
        <dbReference type="ARBA" id="ARBA00022679"/>
    </source>
</evidence>
<dbReference type="GO" id="GO:0019509">
    <property type="term" value="P:L-methionine salvage from methylthioadenosine"/>
    <property type="evidence" value="ECO:0007669"/>
    <property type="project" value="TreeGrafter"/>
</dbReference>
<feature type="site" description="Important for substrate specificity" evidence="3">
    <location>
        <position position="224"/>
    </location>
</feature>
<dbReference type="GO" id="GO:0005829">
    <property type="term" value="C:cytosol"/>
    <property type="evidence" value="ECO:0007669"/>
    <property type="project" value="TreeGrafter"/>
</dbReference>
<accession>A0A0K1QFM2</accession>
<evidence type="ECO:0000256" key="3">
    <source>
        <dbReference type="HAMAP-Rule" id="MF_01963"/>
    </source>
</evidence>
<dbReference type="KEGG" id="llu:AKJ09_11120"/>
<feature type="binding site" evidence="3">
    <location>
        <begin position="51"/>
        <end position="52"/>
    </location>
    <ligand>
        <name>phosphate</name>
        <dbReference type="ChEBI" id="CHEBI:43474"/>
    </ligand>
</feature>
<keyword evidence="3" id="KW-0660">Purine salvage</keyword>
<dbReference type="EMBL" id="CP012333">
    <property type="protein sequence ID" value="AKV04457.1"/>
    <property type="molecule type" value="Genomic_DNA"/>
</dbReference>
<dbReference type="PANTHER" id="PTHR42679">
    <property type="entry name" value="S-METHYL-5'-THIOADENOSINE PHOSPHORYLASE"/>
    <property type="match status" value="1"/>
</dbReference>
<dbReference type="InterPro" id="IPR000845">
    <property type="entry name" value="Nucleoside_phosphorylase_d"/>
</dbReference>
<dbReference type="PANTHER" id="PTHR42679:SF2">
    <property type="entry name" value="S-METHYL-5'-THIOADENOSINE PHOSPHORYLASE"/>
    <property type="match status" value="1"/>
</dbReference>
<comment type="catalytic activity">
    <reaction evidence="3">
        <text>a purine D-ribonucleoside + phosphate = a purine nucleobase + alpha-D-ribose 1-phosphate</text>
        <dbReference type="Rhea" id="RHEA:19805"/>
        <dbReference type="ChEBI" id="CHEBI:26386"/>
        <dbReference type="ChEBI" id="CHEBI:43474"/>
        <dbReference type="ChEBI" id="CHEBI:57720"/>
        <dbReference type="ChEBI" id="CHEBI:142355"/>
        <dbReference type="EC" id="2.4.2.1"/>
    </reaction>
</comment>
<comment type="miscellaneous">
    <text evidence="3">Although this enzyme belongs to the family of MTA phosphorylases based on sequence homology, it lacks several conserved amino acids in the substrate binding pocket that confer specificity towards MTA.</text>
</comment>
<organism evidence="5 6">
    <name type="scientific">Labilithrix luteola</name>
    <dbReference type="NCBI Taxonomy" id="1391654"/>
    <lineage>
        <taxon>Bacteria</taxon>
        <taxon>Pseudomonadati</taxon>
        <taxon>Myxococcota</taxon>
        <taxon>Polyangia</taxon>
        <taxon>Polyangiales</taxon>
        <taxon>Labilitrichaceae</taxon>
        <taxon>Labilithrix</taxon>
    </lineage>
</organism>
<evidence type="ECO:0000256" key="1">
    <source>
        <dbReference type="ARBA" id="ARBA00022676"/>
    </source>
</evidence>
<dbReference type="STRING" id="1391654.AKJ09_11120"/>
<comment type="caution">
    <text evidence="3">Lacks conserved residue(s) required for the propagation of feature annotation.</text>
</comment>
<dbReference type="Proteomes" id="UP000064967">
    <property type="component" value="Chromosome"/>
</dbReference>
<comment type="pathway">
    <text evidence="3">Purine metabolism; purine nucleoside salvage.</text>
</comment>
<reference evidence="5 6" key="1">
    <citation type="submission" date="2015-08" db="EMBL/GenBank/DDBJ databases">
        <authorList>
            <person name="Babu N.S."/>
            <person name="Beckwith C.J."/>
            <person name="Beseler K.G."/>
            <person name="Brison A."/>
            <person name="Carone J.V."/>
            <person name="Caskin T.P."/>
            <person name="Diamond M."/>
            <person name="Durham M.E."/>
            <person name="Foxe J.M."/>
            <person name="Go M."/>
            <person name="Henderson B.A."/>
            <person name="Jones I.B."/>
            <person name="McGettigan J.A."/>
            <person name="Micheletti S.J."/>
            <person name="Nasrallah M.E."/>
            <person name="Ortiz D."/>
            <person name="Piller C.R."/>
            <person name="Privatt S.R."/>
            <person name="Schneider S.L."/>
            <person name="Sharp S."/>
            <person name="Smith T.C."/>
            <person name="Stanton J.D."/>
            <person name="Ullery H.E."/>
            <person name="Wilson R.J."/>
            <person name="Serrano M.G."/>
            <person name="Buck G."/>
            <person name="Lee V."/>
            <person name="Wang Y."/>
            <person name="Carvalho R."/>
            <person name="Voegtly L."/>
            <person name="Shi R."/>
            <person name="Duckworth R."/>
            <person name="Johnson A."/>
            <person name="Loviza R."/>
            <person name="Walstead R."/>
            <person name="Shah Z."/>
            <person name="Kiflezghi M."/>
            <person name="Wade K."/>
            <person name="Ball S.L."/>
            <person name="Bradley K.W."/>
            <person name="Asai D.J."/>
            <person name="Bowman C.A."/>
            <person name="Russell D.A."/>
            <person name="Pope W.H."/>
            <person name="Jacobs-Sera D."/>
            <person name="Hendrix R.W."/>
            <person name="Hatfull G.F."/>
        </authorList>
    </citation>
    <scope>NUCLEOTIDE SEQUENCE [LARGE SCALE GENOMIC DNA]</scope>
    <source>
        <strain evidence="5 6">DSM 27648</strain>
    </source>
</reference>
<dbReference type="GO" id="GO:0006166">
    <property type="term" value="P:purine ribonucleoside salvage"/>
    <property type="evidence" value="ECO:0007669"/>
    <property type="project" value="UniProtKB-UniRule"/>
</dbReference>
<sequence>MLGIIGGTGLGEALFGEAFGEEHVIDTPFGAPSSPVRVLSWGDTKVAVLARHGDGHTLQPSHVPYRANIFALKKLGVTQLLVSGAVGSLREEIRPRDLVVVDQLIDRTYRRIPTFFDESMAVHAEFAEPYCPWLRERVLAASSSAIDAKVHERGTYVCIEGPEFSTVAEARMHRALGADIVGMTALPEARLAREAEMCCALVAIATDYDCWRPHPRGTTKQTLLAEIIGHVKAATENAVSVLRRTISDLANRPPDVCACSSALELAIWTRRDRIDPRAIAHYGPLVDKYLGPK</sequence>
<evidence type="ECO:0000313" key="5">
    <source>
        <dbReference type="EMBL" id="AKV04457.1"/>
    </source>
</evidence>
<dbReference type="GO" id="GO:0017061">
    <property type="term" value="F:S-methyl-5-thioadenosine phosphorylase activity"/>
    <property type="evidence" value="ECO:0007669"/>
    <property type="project" value="InterPro"/>
</dbReference>
<dbReference type="AlphaFoldDB" id="A0A0K1QFM2"/>
<dbReference type="HAMAP" id="MF_01963">
    <property type="entry name" value="MTAP"/>
    <property type="match status" value="1"/>
</dbReference>
<comment type="function">
    <text evidence="3">Purine nucleoside phosphorylase involved in purine salvage.</text>
</comment>
<dbReference type="Gene3D" id="3.40.50.1580">
    <property type="entry name" value="Nucleoside phosphorylase domain"/>
    <property type="match status" value="1"/>
</dbReference>
<evidence type="ECO:0000313" key="6">
    <source>
        <dbReference type="Proteomes" id="UP000064967"/>
    </source>
</evidence>
<feature type="domain" description="Nucleoside phosphorylase" evidence="4">
    <location>
        <begin position="2"/>
        <end position="246"/>
    </location>
</feature>
<dbReference type="OrthoDB" id="1523230at2"/>
<proteinExistence type="inferred from homology"/>
<dbReference type="InterPro" id="IPR010044">
    <property type="entry name" value="MTAP"/>
</dbReference>
<dbReference type="EC" id="2.4.2.1" evidence="3"/>
<dbReference type="InterPro" id="IPR035994">
    <property type="entry name" value="Nucleoside_phosphorylase_sf"/>
</dbReference>
<feature type="binding site" evidence="3">
    <location>
        <begin position="207"/>
        <end position="209"/>
    </location>
    <ligand>
        <name>substrate</name>
    </ligand>
</feature>
<feature type="binding site" evidence="3">
    <location>
        <position position="8"/>
    </location>
    <ligand>
        <name>phosphate</name>
        <dbReference type="ChEBI" id="CHEBI:43474"/>
    </ligand>
</feature>
<dbReference type="PATRIC" id="fig|1391654.3.peg.11282"/>
<protein>
    <recommendedName>
        <fullName evidence="3">Purine nucleoside phosphorylase</fullName>
        <shortName evidence="3">PNP</shortName>
        <ecNumber evidence="3">2.4.2.1</ecNumber>
    </recommendedName>
</protein>
<gene>
    <name evidence="5" type="ORF">AKJ09_11120</name>
</gene>
<comment type="similarity">
    <text evidence="3">Belongs to the PNP/MTAP phosphorylase family. MTAP subfamily.</text>
</comment>
<evidence type="ECO:0000259" key="4">
    <source>
        <dbReference type="Pfam" id="PF01048"/>
    </source>
</evidence>
<keyword evidence="1 3" id="KW-0328">Glycosyltransferase</keyword>
<comment type="subunit">
    <text evidence="3">Homohexamer. Dimer of a homotrimer.</text>
</comment>
<name>A0A0K1QFM2_9BACT</name>
<dbReference type="CDD" id="cd09010">
    <property type="entry name" value="MTAP_SsMTAPII_like_MTIP"/>
    <property type="match status" value="1"/>
</dbReference>